<dbReference type="Proteomes" id="UP001285263">
    <property type="component" value="Unassembled WGS sequence"/>
</dbReference>
<evidence type="ECO:0000256" key="1">
    <source>
        <dbReference type="SAM" id="Coils"/>
    </source>
</evidence>
<feature type="region of interest" description="Disordered" evidence="2">
    <location>
        <begin position="78"/>
        <end position="216"/>
    </location>
</feature>
<evidence type="ECO:0000256" key="3">
    <source>
        <dbReference type="SAM" id="SignalP"/>
    </source>
</evidence>
<feature type="compositionally biased region" description="Basic and acidic residues" evidence="2">
    <location>
        <begin position="79"/>
        <end position="110"/>
    </location>
</feature>
<feature type="compositionally biased region" description="Basic and acidic residues" evidence="2">
    <location>
        <begin position="176"/>
        <end position="189"/>
    </location>
</feature>
<feature type="compositionally biased region" description="Low complexity" evidence="2">
    <location>
        <begin position="201"/>
        <end position="216"/>
    </location>
</feature>
<evidence type="ECO:0000256" key="2">
    <source>
        <dbReference type="SAM" id="MobiDB-lite"/>
    </source>
</evidence>
<keyword evidence="5" id="KW-1185">Reference proteome</keyword>
<accession>A0ABU5DL84</accession>
<keyword evidence="3" id="KW-0732">Signal</keyword>
<organism evidence="4 5">
    <name type="scientific">Roseateles agri</name>
    <dbReference type="NCBI Taxonomy" id="3098619"/>
    <lineage>
        <taxon>Bacteria</taxon>
        <taxon>Pseudomonadati</taxon>
        <taxon>Pseudomonadota</taxon>
        <taxon>Betaproteobacteria</taxon>
        <taxon>Burkholderiales</taxon>
        <taxon>Sphaerotilaceae</taxon>
        <taxon>Roseateles</taxon>
    </lineage>
</organism>
<evidence type="ECO:0000313" key="5">
    <source>
        <dbReference type="Proteomes" id="UP001285263"/>
    </source>
</evidence>
<keyword evidence="1" id="KW-0175">Coiled coil</keyword>
<dbReference type="RefSeq" id="WP_320425031.1">
    <property type="nucleotide sequence ID" value="NZ_JAXCLA010000007.1"/>
</dbReference>
<comment type="caution">
    <text evidence="4">The sequence shown here is derived from an EMBL/GenBank/DDBJ whole genome shotgun (WGS) entry which is preliminary data.</text>
</comment>
<name>A0ABU5DL84_9BURK</name>
<gene>
    <name evidence="4" type="ORF">SNE35_21330</name>
</gene>
<feature type="chain" id="PRO_5045725878" evidence="3">
    <location>
        <begin position="21"/>
        <end position="216"/>
    </location>
</feature>
<reference evidence="4 5" key="1">
    <citation type="submission" date="2023-11" db="EMBL/GenBank/DDBJ databases">
        <title>Paucibacter sp. nov., isolated from fresh soil in Korea.</title>
        <authorList>
            <person name="Le N.T.T."/>
        </authorList>
    </citation>
    <scope>NUCLEOTIDE SEQUENCE [LARGE SCALE GENOMIC DNA]</scope>
    <source>
        <strain evidence="4 5">R3-3</strain>
    </source>
</reference>
<dbReference type="EMBL" id="JAXCLA010000007">
    <property type="protein sequence ID" value="MDY0747064.1"/>
    <property type="molecule type" value="Genomic_DNA"/>
</dbReference>
<proteinExistence type="predicted"/>
<feature type="coiled-coil region" evidence="1">
    <location>
        <begin position="18"/>
        <end position="45"/>
    </location>
</feature>
<sequence length="216" mass="24125">MRIAVFLLAVLLLPLGRAQAADAERRELQQQRQAVETRFKAESQACRQEFFVNTCLDRIRNERLAALRPLQARELQLGEADRKARSEEQTRRVAERQREFAAEEGRRRTEALQQQSPGSPADAGGKQHTSPAAARSLPVDPQTHARDITRQSEEAAQAAARTREQAGKRQRVVLQHQEDFQRRQEERAASTRKPGQPLPIPSAADIAAAASAAGKR</sequence>
<evidence type="ECO:0000313" key="4">
    <source>
        <dbReference type="EMBL" id="MDY0747064.1"/>
    </source>
</evidence>
<feature type="compositionally biased region" description="Basic and acidic residues" evidence="2">
    <location>
        <begin position="143"/>
        <end position="153"/>
    </location>
</feature>
<feature type="signal peptide" evidence="3">
    <location>
        <begin position="1"/>
        <end position="20"/>
    </location>
</feature>
<protein>
    <submittedName>
        <fullName evidence="4">Uncharacterized protein</fullName>
    </submittedName>
</protein>